<evidence type="ECO:0000259" key="2">
    <source>
        <dbReference type="SMART" id="SM00867"/>
    </source>
</evidence>
<name>A0AAW9S3T0_9BACT</name>
<accession>A0AAW9S3T0</accession>
<keyword evidence="1" id="KW-0732">Signal</keyword>
<feature type="domain" description="Lipid/polyisoprenoid-binding YceI-like" evidence="2">
    <location>
        <begin position="32"/>
        <end position="206"/>
    </location>
</feature>
<sequence>MKVKFCTKDALKSLVILAMLMGVQFNAFSQTTFKVAPESKVSIDGTSTIHDWTAKVNKAEGQLTLSKKFAKKGPKTGESVEAATLTLIVKSIEGRNSTMNNKIYEAFKESENPHITYQQTGAAAISQADEASGSFTLVSKGNLSMAGVTHPIEIELKGKKIAGNKYQFTASKKLNMTDYKMETPSAMFGQIVTGEEITVNFDLIVAPQ</sequence>
<proteinExistence type="predicted"/>
<dbReference type="SUPFAM" id="SSF101874">
    <property type="entry name" value="YceI-like"/>
    <property type="match status" value="1"/>
</dbReference>
<feature type="signal peptide" evidence="1">
    <location>
        <begin position="1"/>
        <end position="29"/>
    </location>
</feature>
<organism evidence="3 4">
    <name type="scientific">Rapidithrix thailandica</name>
    <dbReference type="NCBI Taxonomy" id="413964"/>
    <lineage>
        <taxon>Bacteria</taxon>
        <taxon>Pseudomonadati</taxon>
        <taxon>Bacteroidota</taxon>
        <taxon>Cytophagia</taxon>
        <taxon>Cytophagales</taxon>
        <taxon>Flammeovirgaceae</taxon>
        <taxon>Rapidithrix</taxon>
    </lineage>
</organism>
<dbReference type="EMBL" id="JBDKWZ010000002">
    <property type="protein sequence ID" value="MEN7547039.1"/>
    <property type="molecule type" value="Genomic_DNA"/>
</dbReference>
<dbReference type="Pfam" id="PF04264">
    <property type="entry name" value="YceI"/>
    <property type="match status" value="1"/>
</dbReference>
<keyword evidence="4" id="KW-1185">Reference proteome</keyword>
<dbReference type="InterPro" id="IPR036761">
    <property type="entry name" value="TTHA0802/YceI-like_sf"/>
</dbReference>
<evidence type="ECO:0000313" key="4">
    <source>
        <dbReference type="Proteomes" id="UP001403385"/>
    </source>
</evidence>
<protein>
    <submittedName>
        <fullName evidence="3">YceI family protein</fullName>
    </submittedName>
</protein>
<evidence type="ECO:0000313" key="3">
    <source>
        <dbReference type="EMBL" id="MEN7547039.1"/>
    </source>
</evidence>
<dbReference type="InterPro" id="IPR007372">
    <property type="entry name" value="Lipid/polyisoprenoid-bd_YceI"/>
</dbReference>
<dbReference type="RefSeq" id="WP_346819826.1">
    <property type="nucleotide sequence ID" value="NZ_JBDKWZ010000002.1"/>
</dbReference>
<evidence type="ECO:0000256" key="1">
    <source>
        <dbReference type="SAM" id="SignalP"/>
    </source>
</evidence>
<comment type="caution">
    <text evidence="3">The sequence shown here is derived from an EMBL/GenBank/DDBJ whole genome shotgun (WGS) entry which is preliminary data.</text>
</comment>
<feature type="chain" id="PRO_5043847018" evidence="1">
    <location>
        <begin position="30"/>
        <end position="208"/>
    </location>
</feature>
<dbReference type="Gene3D" id="2.40.128.110">
    <property type="entry name" value="Lipid/polyisoprenoid-binding, YceI-like"/>
    <property type="match status" value="1"/>
</dbReference>
<dbReference type="SMART" id="SM00867">
    <property type="entry name" value="YceI"/>
    <property type="match status" value="1"/>
</dbReference>
<dbReference type="AlphaFoldDB" id="A0AAW9S3T0"/>
<gene>
    <name evidence="3" type="ORF">AAG747_03925</name>
</gene>
<dbReference type="Proteomes" id="UP001403385">
    <property type="component" value="Unassembled WGS sequence"/>
</dbReference>
<reference evidence="3 4" key="1">
    <citation type="submission" date="2024-04" db="EMBL/GenBank/DDBJ databases">
        <title>Novel genus in family Flammeovirgaceae.</title>
        <authorList>
            <person name="Nguyen T.H."/>
            <person name="Vuong T.Q."/>
            <person name="Le H."/>
            <person name="Kim S.-G."/>
        </authorList>
    </citation>
    <scope>NUCLEOTIDE SEQUENCE [LARGE SCALE GENOMIC DNA]</scope>
    <source>
        <strain evidence="3 4">JCM 23209</strain>
    </source>
</reference>